<keyword evidence="12" id="KW-0479">Metal-binding</keyword>
<dbReference type="GO" id="GO:0009252">
    <property type="term" value="P:peptidoglycan biosynthetic process"/>
    <property type="evidence" value="ECO:0007669"/>
    <property type="project" value="UniProtKB-UniRule"/>
</dbReference>
<keyword evidence="8 10" id="KW-0573">Peptidoglycan synthesis</keyword>
<evidence type="ECO:0000256" key="6">
    <source>
        <dbReference type="ARBA" id="ARBA00022840"/>
    </source>
</evidence>
<protein>
    <recommendedName>
        <fullName evidence="10">D-alanine--D-alanine ligase</fullName>
        <ecNumber evidence="10">6.3.2.4</ecNumber>
    </recommendedName>
    <alternativeName>
        <fullName evidence="10">D-Ala-D-Ala ligase</fullName>
    </alternativeName>
    <alternativeName>
        <fullName evidence="10">D-alanylalanine synthetase</fullName>
    </alternativeName>
</protein>
<dbReference type="PROSITE" id="PS00843">
    <property type="entry name" value="DALA_DALA_LIGASE_1"/>
    <property type="match status" value="1"/>
</dbReference>
<evidence type="ECO:0000256" key="13">
    <source>
        <dbReference type="PROSITE-ProRule" id="PRU00409"/>
    </source>
</evidence>
<evidence type="ECO:0000256" key="12">
    <source>
        <dbReference type="PIRSR" id="PIRSR039102-3"/>
    </source>
</evidence>
<keyword evidence="4 10" id="KW-0436">Ligase</keyword>
<dbReference type="Pfam" id="PF07478">
    <property type="entry name" value="Dala_Dala_lig_C"/>
    <property type="match status" value="1"/>
</dbReference>
<evidence type="ECO:0000256" key="5">
    <source>
        <dbReference type="ARBA" id="ARBA00022741"/>
    </source>
</evidence>
<dbReference type="EC" id="6.3.2.4" evidence="10"/>
<dbReference type="InterPro" id="IPR011761">
    <property type="entry name" value="ATP-grasp"/>
</dbReference>
<dbReference type="NCBIfam" id="NF011169">
    <property type="entry name" value="PRK14571.1"/>
    <property type="match status" value="1"/>
</dbReference>
<evidence type="ECO:0000256" key="7">
    <source>
        <dbReference type="ARBA" id="ARBA00022960"/>
    </source>
</evidence>
<dbReference type="Pfam" id="PF01820">
    <property type="entry name" value="Dala_Dala_lig_N"/>
    <property type="match status" value="2"/>
</dbReference>
<dbReference type="GO" id="GO:0008360">
    <property type="term" value="P:regulation of cell shape"/>
    <property type="evidence" value="ECO:0007669"/>
    <property type="project" value="UniProtKB-KW"/>
</dbReference>
<evidence type="ECO:0000256" key="9">
    <source>
        <dbReference type="ARBA" id="ARBA00023316"/>
    </source>
</evidence>
<feature type="active site" evidence="11">
    <location>
        <position position="137"/>
    </location>
</feature>
<dbReference type="InterPro" id="IPR000291">
    <property type="entry name" value="D-Ala_lig_Van_CS"/>
</dbReference>
<dbReference type="GO" id="GO:0046872">
    <property type="term" value="F:metal ion binding"/>
    <property type="evidence" value="ECO:0007669"/>
    <property type="project" value="UniProtKB-KW"/>
</dbReference>
<feature type="binding site" evidence="12">
    <location>
        <position position="260"/>
    </location>
    <ligand>
        <name>Mg(2+)</name>
        <dbReference type="ChEBI" id="CHEBI:18420"/>
        <label>1</label>
    </ligand>
</feature>
<dbReference type="GO" id="GO:0005737">
    <property type="term" value="C:cytoplasm"/>
    <property type="evidence" value="ECO:0007669"/>
    <property type="project" value="UniProtKB-SubCell"/>
</dbReference>
<dbReference type="AlphaFoldDB" id="A0A832MLV0"/>
<evidence type="ECO:0000256" key="11">
    <source>
        <dbReference type="PIRSR" id="PIRSR039102-1"/>
    </source>
</evidence>
<feature type="active site" evidence="11">
    <location>
        <position position="13"/>
    </location>
</feature>
<dbReference type="CDD" id="cd01653">
    <property type="entry name" value="GATase1"/>
    <property type="match status" value="1"/>
</dbReference>
<dbReference type="SUPFAM" id="SSF52440">
    <property type="entry name" value="PreATP-grasp domain"/>
    <property type="match status" value="1"/>
</dbReference>
<evidence type="ECO:0000256" key="3">
    <source>
        <dbReference type="ARBA" id="ARBA00022490"/>
    </source>
</evidence>
<feature type="domain" description="ATP-grasp" evidence="14">
    <location>
        <begin position="99"/>
        <end position="293"/>
    </location>
</feature>
<dbReference type="GO" id="GO:0008716">
    <property type="term" value="F:D-alanine-D-alanine ligase activity"/>
    <property type="evidence" value="ECO:0007669"/>
    <property type="project" value="UniProtKB-UniRule"/>
</dbReference>
<gene>
    <name evidence="10" type="primary">ddl</name>
    <name evidence="15" type="ORF">ENW55_02175</name>
</gene>
<comment type="similarity">
    <text evidence="2 10">Belongs to the D-alanine--D-alanine ligase family.</text>
</comment>
<evidence type="ECO:0000256" key="1">
    <source>
        <dbReference type="ARBA" id="ARBA00004496"/>
    </source>
</evidence>
<accession>A0A832MLV0</accession>
<keyword evidence="7 10" id="KW-0133">Cell shape</keyword>
<dbReference type="EMBL" id="DTKQ01000017">
    <property type="protein sequence ID" value="HGZ78774.1"/>
    <property type="molecule type" value="Genomic_DNA"/>
</dbReference>
<comment type="pathway">
    <text evidence="10">Cell wall biogenesis; peptidoglycan biosynthesis.</text>
</comment>
<keyword evidence="9 10" id="KW-0961">Cell wall biogenesis/degradation</keyword>
<keyword evidence="5 13" id="KW-0547">Nucleotide-binding</keyword>
<comment type="subcellular location">
    <subcellularLocation>
        <location evidence="1 10">Cytoplasm</location>
    </subcellularLocation>
</comment>
<dbReference type="UniPathway" id="UPA00219"/>
<feature type="binding site" evidence="12">
    <location>
        <position position="260"/>
    </location>
    <ligand>
        <name>Mg(2+)</name>
        <dbReference type="ChEBI" id="CHEBI:18420"/>
        <label>2</label>
    </ligand>
</feature>
<dbReference type="InterPro" id="IPR011095">
    <property type="entry name" value="Dala_Dala_lig_C"/>
</dbReference>
<dbReference type="NCBIfam" id="TIGR01205">
    <property type="entry name" value="D_ala_D_alaTIGR"/>
    <property type="match status" value="1"/>
</dbReference>
<dbReference type="GO" id="GO:0005524">
    <property type="term" value="F:ATP binding"/>
    <property type="evidence" value="ECO:0007669"/>
    <property type="project" value="UniProtKB-UniRule"/>
</dbReference>
<dbReference type="InterPro" id="IPR016185">
    <property type="entry name" value="PreATP-grasp_dom_sf"/>
</dbReference>
<dbReference type="GO" id="GO:0071555">
    <property type="term" value="P:cell wall organization"/>
    <property type="evidence" value="ECO:0007669"/>
    <property type="project" value="UniProtKB-KW"/>
</dbReference>
<dbReference type="NCBIfam" id="NF002378">
    <property type="entry name" value="PRK01372.1"/>
    <property type="match status" value="1"/>
</dbReference>
<reference evidence="15" key="1">
    <citation type="journal article" date="2020" name="mSystems">
        <title>Genome- and Community-Level Interaction Insights into Carbon Utilization and Element Cycling Functions of Hydrothermarchaeota in Hydrothermal Sediment.</title>
        <authorList>
            <person name="Zhou Z."/>
            <person name="Liu Y."/>
            <person name="Xu W."/>
            <person name="Pan J."/>
            <person name="Luo Z.H."/>
            <person name="Li M."/>
        </authorList>
    </citation>
    <scope>NUCLEOTIDE SEQUENCE [LARGE SCALE GENOMIC DNA]</scope>
    <source>
        <strain evidence="15">SpSt-86</strain>
    </source>
</reference>
<comment type="cofactor">
    <cofactor evidence="12">
        <name>Mg(2+)</name>
        <dbReference type="ChEBI" id="CHEBI:18420"/>
    </cofactor>
    <cofactor evidence="12">
        <name>Mn(2+)</name>
        <dbReference type="ChEBI" id="CHEBI:29035"/>
    </cofactor>
    <text evidence="12">Binds 2 magnesium or manganese ions per subunit.</text>
</comment>
<keyword evidence="6 13" id="KW-0067">ATP-binding</keyword>
<dbReference type="Gene3D" id="3.40.50.20">
    <property type="match status" value="1"/>
</dbReference>
<evidence type="ECO:0000256" key="8">
    <source>
        <dbReference type="ARBA" id="ARBA00022984"/>
    </source>
</evidence>
<evidence type="ECO:0000313" key="15">
    <source>
        <dbReference type="EMBL" id="HGZ78774.1"/>
    </source>
</evidence>
<dbReference type="Gene3D" id="3.30.1490.20">
    <property type="entry name" value="ATP-grasp fold, A domain"/>
    <property type="match status" value="1"/>
</dbReference>
<evidence type="ECO:0000259" key="14">
    <source>
        <dbReference type="PROSITE" id="PS50975"/>
    </source>
</evidence>
<dbReference type="PANTHER" id="PTHR23132">
    <property type="entry name" value="D-ALANINE--D-ALANINE LIGASE"/>
    <property type="match status" value="1"/>
</dbReference>
<evidence type="ECO:0000256" key="4">
    <source>
        <dbReference type="ARBA" id="ARBA00022598"/>
    </source>
</evidence>
<comment type="caution">
    <text evidence="15">The sequence shown here is derived from an EMBL/GenBank/DDBJ whole genome shotgun (WGS) entry which is preliminary data.</text>
</comment>
<name>A0A832MLV0_9THEM</name>
<dbReference type="InterPro" id="IPR013815">
    <property type="entry name" value="ATP_grasp_subdomain_1"/>
</dbReference>
<feature type="active site" evidence="11">
    <location>
        <position position="271"/>
    </location>
</feature>
<feature type="binding site" evidence="12">
    <location>
        <position position="262"/>
    </location>
    <ligand>
        <name>Mg(2+)</name>
        <dbReference type="ChEBI" id="CHEBI:18420"/>
        <label>2</label>
    </ligand>
</feature>
<evidence type="ECO:0000256" key="2">
    <source>
        <dbReference type="ARBA" id="ARBA00010871"/>
    </source>
</evidence>
<dbReference type="PANTHER" id="PTHR23132:SF23">
    <property type="entry name" value="D-ALANINE--D-ALANINE LIGASE B"/>
    <property type="match status" value="1"/>
</dbReference>
<proteinExistence type="inferred from homology"/>
<organism evidence="15">
    <name type="scientific">Pseudothermotoga hypogea</name>
    <dbReference type="NCBI Taxonomy" id="57487"/>
    <lineage>
        <taxon>Bacteria</taxon>
        <taxon>Thermotogati</taxon>
        <taxon>Thermotogota</taxon>
        <taxon>Thermotogae</taxon>
        <taxon>Thermotogales</taxon>
        <taxon>Thermotogaceae</taxon>
        <taxon>Pseudothermotoga</taxon>
    </lineage>
</organism>
<keyword evidence="12" id="KW-0464">Manganese</keyword>
<keyword evidence="3 10" id="KW-0963">Cytoplasm</keyword>
<dbReference type="InterPro" id="IPR011127">
    <property type="entry name" value="Dala_Dala_lig_N"/>
</dbReference>
<comment type="catalytic activity">
    <reaction evidence="10">
        <text>2 D-alanine + ATP = D-alanyl-D-alanine + ADP + phosphate + H(+)</text>
        <dbReference type="Rhea" id="RHEA:11224"/>
        <dbReference type="ChEBI" id="CHEBI:15378"/>
        <dbReference type="ChEBI" id="CHEBI:30616"/>
        <dbReference type="ChEBI" id="CHEBI:43474"/>
        <dbReference type="ChEBI" id="CHEBI:57416"/>
        <dbReference type="ChEBI" id="CHEBI:57822"/>
        <dbReference type="ChEBI" id="CHEBI:456216"/>
        <dbReference type="EC" id="6.3.2.4"/>
    </reaction>
</comment>
<dbReference type="SUPFAM" id="SSF56059">
    <property type="entry name" value="Glutathione synthetase ATP-binding domain-like"/>
    <property type="match status" value="1"/>
</dbReference>
<dbReference type="PROSITE" id="PS50975">
    <property type="entry name" value="ATP_GRASP"/>
    <property type="match status" value="1"/>
</dbReference>
<comment type="function">
    <text evidence="10">Cell wall formation.</text>
</comment>
<dbReference type="Gene3D" id="3.30.470.20">
    <property type="entry name" value="ATP-grasp fold, B domain"/>
    <property type="match status" value="1"/>
</dbReference>
<feature type="binding site" evidence="12">
    <location>
        <position position="248"/>
    </location>
    <ligand>
        <name>Mg(2+)</name>
        <dbReference type="ChEBI" id="CHEBI:18420"/>
        <label>1</label>
    </ligand>
</feature>
<evidence type="ECO:0000256" key="10">
    <source>
        <dbReference type="HAMAP-Rule" id="MF_00047"/>
    </source>
</evidence>
<dbReference type="InterPro" id="IPR005905">
    <property type="entry name" value="D_ala_D_ala"/>
</dbReference>
<dbReference type="PIRSF" id="PIRSF039102">
    <property type="entry name" value="Ddl/VanB"/>
    <property type="match status" value="1"/>
</dbReference>
<sequence length="297" mass="33464">MKIAVLMGGVSREREISLRSGENVVKALKKLGHEVVPIDVKEDFFLVLPSLKQFDLVFIALHGKFGEDGTVQALLDWIGVPYTGSGVLASALCFDKLMTYRIVEKFVSVPEYTVIDKPTRESPFGFPCVLKPRREGSSIGVHICDNAEELEHYSQLELSLYGELVLQRYVRGRELTASLIEMDGELRILPILELRPRRRFYDYIAKYTPNMTEFVLPAPLTEEEYRTVCESCLKAFKACECKGFARIDGILKDGIFYFLEINTIPGMTDLSDMPASARAAGMSFEDLIDAIVKTVKR</sequence>
<keyword evidence="12" id="KW-0460">Magnesium</keyword>
<dbReference type="HAMAP" id="MF_00047">
    <property type="entry name" value="Dala_Dala_lig"/>
    <property type="match status" value="1"/>
</dbReference>